<proteinExistence type="predicted"/>
<evidence type="ECO:0000313" key="3">
    <source>
        <dbReference type="Proteomes" id="UP000030651"/>
    </source>
</evidence>
<name>W3X3X3_PESFW</name>
<feature type="compositionally biased region" description="Acidic residues" evidence="1">
    <location>
        <begin position="34"/>
        <end position="51"/>
    </location>
</feature>
<organism evidence="2 3">
    <name type="scientific">Pestalotiopsis fici (strain W106-1 / CGMCC3.15140)</name>
    <dbReference type="NCBI Taxonomy" id="1229662"/>
    <lineage>
        <taxon>Eukaryota</taxon>
        <taxon>Fungi</taxon>
        <taxon>Dikarya</taxon>
        <taxon>Ascomycota</taxon>
        <taxon>Pezizomycotina</taxon>
        <taxon>Sordariomycetes</taxon>
        <taxon>Xylariomycetidae</taxon>
        <taxon>Amphisphaeriales</taxon>
        <taxon>Sporocadaceae</taxon>
        <taxon>Pestalotiopsis</taxon>
    </lineage>
</organism>
<dbReference type="RefSeq" id="XP_007835051.1">
    <property type="nucleotide sequence ID" value="XM_007836860.1"/>
</dbReference>
<dbReference type="HOGENOM" id="CLU_970121_0_0_1"/>
<dbReference type="EMBL" id="KI912113">
    <property type="protein sequence ID" value="ETS80750.1"/>
    <property type="molecule type" value="Genomic_DNA"/>
</dbReference>
<dbReference type="AlphaFoldDB" id="W3X3X3"/>
<accession>W3X3X3</accession>
<dbReference type="GeneID" id="19273292"/>
<feature type="region of interest" description="Disordered" evidence="1">
    <location>
        <begin position="24"/>
        <end position="51"/>
    </location>
</feature>
<sequence length="287" mass="33427">MMAKMKMMQMNICKTSWTVTLDGDDDSGVYVNDQEVEEEEDDEEEEESIDAELSDHNVIPSVYIKAQDPFQERSIHGEDDARQYRDSFRNELRSIIDEYRKVLRIPFHDFCAIDREDRTMCPDVYQLLQISGADWLVNFLMDAIPLPVQELLGNSETSMDEFLAHLPRFPAFEQRISCYVDLAQHQRTGEVRRYVGSATEKIGGWSRMQQYLKQSGQSLEECRETGEHQKWICNEDVEPNLFVLALFDNDARHKPFTLLLEGIFMIMFGSLRKRTGRCYSTCNLGFL</sequence>
<dbReference type="OrthoDB" id="5072148at2759"/>
<evidence type="ECO:0000256" key="1">
    <source>
        <dbReference type="SAM" id="MobiDB-lite"/>
    </source>
</evidence>
<protein>
    <submittedName>
        <fullName evidence="2">Uncharacterized protein</fullName>
    </submittedName>
</protein>
<evidence type="ECO:0000313" key="2">
    <source>
        <dbReference type="EMBL" id="ETS80750.1"/>
    </source>
</evidence>
<dbReference type="Proteomes" id="UP000030651">
    <property type="component" value="Unassembled WGS sequence"/>
</dbReference>
<gene>
    <name evidence="2" type="ORF">PFICI_08279</name>
</gene>
<reference evidence="3" key="1">
    <citation type="journal article" date="2015" name="BMC Genomics">
        <title>Genomic and transcriptomic analysis of the endophytic fungus Pestalotiopsis fici reveals its lifestyle and high potential for synthesis of natural products.</title>
        <authorList>
            <person name="Wang X."/>
            <person name="Zhang X."/>
            <person name="Liu L."/>
            <person name="Xiang M."/>
            <person name="Wang W."/>
            <person name="Sun X."/>
            <person name="Che Y."/>
            <person name="Guo L."/>
            <person name="Liu G."/>
            <person name="Guo L."/>
            <person name="Wang C."/>
            <person name="Yin W.B."/>
            <person name="Stadler M."/>
            <person name="Zhang X."/>
            <person name="Liu X."/>
        </authorList>
    </citation>
    <scope>NUCLEOTIDE SEQUENCE [LARGE SCALE GENOMIC DNA]</scope>
    <source>
        <strain evidence="3">W106-1 / CGMCC3.15140</strain>
    </source>
</reference>
<dbReference type="InParanoid" id="W3X3X3"/>
<dbReference type="KEGG" id="pfy:PFICI_08279"/>
<keyword evidence="3" id="KW-1185">Reference proteome</keyword>